<organism evidence="2 3">
    <name type="scientific">Sphingomonas naphthae</name>
    <dbReference type="NCBI Taxonomy" id="1813468"/>
    <lineage>
        <taxon>Bacteria</taxon>
        <taxon>Pseudomonadati</taxon>
        <taxon>Pseudomonadota</taxon>
        <taxon>Alphaproteobacteria</taxon>
        <taxon>Sphingomonadales</taxon>
        <taxon>Sphingomonadaceae</taxon>
        <taxon>Sphingomonas</taxon>
    </lineage>
</organism>
<keyword evidence="3" id="KW-1185">Reference proteome</keyword>
<evidence type="ECO:0000256" key="1">
    <source>
        <dbReference type="SAM" id="SignalP"/>
    </source>
</evidence>
<dbReference type="RefSeq" id="WP_273686278.1">
    <property type="nucleotide sequence ID" value="NZ_CP117411.1"/>
</dbReference>
<evidence type="ECO:0000313" key="2">
    <source>
        <dbReference type="EMBL" id="WCT72321.1"/>
    </source>
</evidence>
<evidence type="ECO:0000313" key="3">
    <source>
        <dbReference type="Proteomes" id="UP001220395"/>
    </source>
</evidence>
<dbReference type="Pfam" id="PF05960">
    <property type="entry name" value="DUF885"/>
    <property type="match status" value="1"/>
</dbReference>
<gene>
    <name evidence="2" type="ORF">PQ455_11805</name>
</gene>
<dbReference type="PANTHER" id="PTHR33361:SF2">
    <property type="entry name" value="DUF885 DOMAIN-CONTAINING PROTEIN"/>
    <property type="match status" value="1"/>
</dbReference>
<keyword evidence="1" id="KW-0732">Signal</keyword>
<accession>A0ABY7TH68</accession>
<name>A0ABY7TH68_9SPHN</name>
<feature type="chain" id="PRO_5046998490" evidence="1">
    <location>
        <begin position="19"/>
        <end position="581"/>
    </location>
</feature>
<dbReference type="EMBL" id="CP117411">
    <property type="protein sequence ID" value="WCT72321.1"/>
    <property type="molecule type" value="Genomic_DNA"/>
</dbReference>
<protein>
    <submittedName>
        <fullName evidence="2">DUF885 family protein</fullName>
    </submittedName>
</protein>
<reference evidence="2 3" key="1">
    <citation type="submission" date="2023-02" db="EMBL/GenBank/DDBJ databases">
        <title>Genome sequence of Sphingomonas naphthae.</title>
        <authorList>
            <person name="Kim S."/>
            <person name="Heo J."/>
            <person name="Kwon S.-W."/>
        </authorList>
    </citation>
    <scope>NUCLEOTIDE SEQUENCE [LARGE SCALE GENOMIC DNA]</scope>
    <source>
        <strain evidence="2 3">KACC 18716</strain>
    </source>
</reference>
<dbReference type="PANTHER" id="PTHR33361">
    <property type="entry name" value="GLR0591 PROTEIN"/>
    <property type="match status" value="1"/>
</dbReference>
<proteinExistence type="predicted"/>
<sequence length="581" mass="63431">MRKAIAALALATASIAPAAPADDFKALLADHWRWTLANNPVLASRMGDRSGDGKLDDISLAGADRKAKGAQGFIDRLKAIPDTGLSVADRENKAVLLRLLGQSIEGNRFGQRQMLFTTYYSWFQGFASLADRSPFKTAADYRSYLDRLAAYPAYNAEAIKITAQAVAGGFTQPCDVLGGFDKTIAGLIAPDPAQSRFLQPFARARPGDMSEAEWAAAKARAGEIVTTILNPQHEKLLAFYRTIYLPKCRKTEGASSMPQGAAYYAFRVRAETTTDFTPDQIHRIGLSEVARIGAEMDALAKRADYPDRAAFVTKLRTDPAYYARTPEALMAVAALQAKRIDGMLPAWFATLPRLPYGIRAIPAETAEGTTTAYYGPGSPAAGIAGTYWVNTSKLDQRPLYELPALTAHESVPGHHNQIARAQELDLPEFRRNASFAAFTEGWGLYAEKLGIAMGLYDTPEKEMGRLSYEMWRACRLVVDTGIHSKGWTKAQAIAFMTEHTALSAANIEAEVNRYISWPGQALAYKLGELRILAIRARAEKALGARFDIRRFHDAVLGGGAIPLDVLEARMDAWVEAEKAAG</sequence>
<feature type="signal peptide" evidence="1">
    <location>
        <begin position="1"/>
        <end position="18"/>
    </location>
</feature>
<dbReference type="Proteomes" id="UP001220395">
    <property type="component" value="Chromosome"/>
</dbReference>
<dbReference type="InterPro" id="IPR010281">
    <property type="entry name" value="DUF885"/>
</dbReference>